<keyword evidence="1" id="KW-0812">Transmembrane</keyword>
<proteinExistence type="predicted"/>
<feature type="transmembrane region" description="Helical" evidence="1">
    <location>
        <begin position="41"/>
        <end position="65"/>
    </location>
</feature>
<keyword evidence="1" id="KW-1133">Transmembrane helix</keyword>
<dbReference type="EMBL" id="BKZW01000004">
    <property type="protein sequence ID" value="GER91477.1"/>
    <property type="molecule type" value="Genomic_DNA"/>
</dbReference>
<dbReference type="InterPro" id="IPR043131">
    <property type="entry name" value="BCAT-like_N"/>
</dbReference>
<evidence type="ECO:0000313" key="3">
    <source>
        <dbReference type="Proteomes" id="UP000326912"/>
    </source>
</evidence>
<comment type="caution">
    <text evidence="2">The sequence shown here is derived from an EMBL/GenBank/DDBJ whole genome shotgun (WGS) entry which is preliminary data.</text>
</comment>
<sequence length="80" mass="8922">MAGMDTNAWWYVNGRWVHPQEANISINDVAVLRGYSVFESYAPIIVVRFIWMSMCAASIVLLNLIVAALRSDSIICGAFI</sequence>
<reference evidence="2 3" key="1">
    <citation type="submission" date="2019-10" db="EMBL/GenBank/DDBJ databases">
        <title>Dictyobacter vulcani sp. nov., within the class Ktedonobacteria, isolated from soil of volcanic Mt. Zao.</title>
        <authorList>
            <person name="Zheng Y."/>
            <person name="Wang C.M."/>
            <person name="Sakai Y."/>
            <person name="Abe K."/>
            <person name="Yokota A."/>
            <person name="Yabe S."/>
        </authorList>
    </citation>
    <scope>NUCLEOTIDE SEQUENCE [LARGE SCALE GENOMIC DNA]</scope>
    <source>
        <strain evidence="2 3">W12</strain>
    </source>
</reference>
<dbReference type="InterPro" id="IPR036038">
    <property type="entry name" value="Aminotransferase-like"/>
</dbReference>
<protein>
    <submittedName>
        <fullName evidence="2">Uncharacterized protein</fullName>
    </submittedName>
</protein>
<evidence type="ECO:0000313" key="2">
    <source>
        <dbReference type="EMBL" id="GER91477.1"/>
    </source>
</evidence>
<dbReference type="SUPFAM" id="SSF56752">
    <property type="entry name" value="D-aminoacid aminotransferase-like PLP-dependent enzymes"/>
    <property type="match status" value="1"/>
</dbReference>
<dbReference type="Proteomes" id="UP000326912">
    <property type="component" value="Unassembled WGS sequence"/>
</dbReference>
<dbReference type="Gene3D" id="3.30.470.10">
    <property type="match status" value="1"/>
</dbReference>
<organism evidence="2 3">
    <name type="scientific">Dictyobacter vulcani</name>
    <dbReference type="NCBI Taxonomy" id="2607529"/>
    <lineage>
        <taxon>Bacteria</taxon>
        <taxon>Bacillati</taxon>
        <taxon>Chloroflexota</taxon>
        <taxon>Ktedonobacteria</taxon>
        <taxon>Ktedonobacterales</taxon>
        <taxon>Dictyobacteraceae</taxon>
        <taxon>Dictyobacter</taxon>
    </lineage>
</organism>
<evidence type="ECO:0000256" key="1">
    <source>
        <dbReference type="SAM" id="Phobius"/>
    </source>
</evidence>
<keyword evidence="1" id="KW-0472">Membrane</keyword>
<accession>A0A5J4KY35</accession>
<keyword evidence="3" id="KW-1185">Reference proteome</keyword>
<name>A0A5J4KY35_9CHLR</name>
<dbReference type="GO" id="GO:0003824">
    <property type="term" value="F:catalytic activity"/>
    <property type="evidence" value="ECO:0007669"/>
    <property type="project" value="InterPro"/>
</dbReference>
<dbReference type="AlphaFoldDB" id="A0A5J4KY35"/>
<gene>
    <name evidence="2" type="ORF">KDW_56390</name>
</gene>